<dbReference type="Proteomes" id="UP000514462">
    <property type="component" value="Plasmid pRHBSTW-00938_2"/>
</dbReference>
<dbReference type="EMBL" id="CP055905">
    <property type="protein sequence ID" value="QMR43052.1"/>
    <property type="molecule type" value="Genomic_DNA"/>
</dbReference>
<evidence type="ECO:0000313" key="2">
    <source>
        <dbReference type="Proteomes" id="UP000514462"/>
    </source>
</evidence>
<dbReference type="RefSeq" id="WP_182015432.1">
    <property type="nucleotide sequence ID" value="NZ_CP055905.1"/>
</dbReference>
<organism evidence="1 2">
    <name type="scientific">Klebsiella aerogenes</name>
    <name type="common">Enterobacter aerogenes</name>
    <dbReference type="NCBI Taxonomy" id="548"/>
    <lineage>
        <taxon>Bacteria</taxon>
        <taxon>Pseudomonadati</taxon>
        <taxon>Pseudomonadota</taxon>
        <taxon>Gammaproteobacteria</taxon>
        <taxon>Enterobacterales</taxon>
        <taxon>Enterobacteriaceae</taxon>
        <taxon>Klebsiella/Raoultella group</taxon>
        <taxon>Klebsiella</taxon>
    </lineage>
</organism>
<accession>A0AAP9R1X0</accession>
<protein>
    <submittedName>
        <fullName evidence="1">Uncharacterized protein</fullName>
    </submittedName>
</protein>
<gene>
    <name evidence="1" type="ORF">HV331_26585</name>
</gene>
<dbReference type="AlphaFoldDB" id="A0AAP9R1X0"/>
<geneLocation type="plasmid" evidence="2">
    <name>prhbstw-00938_2</name>
</geneLocation>
<evidence type="ECO:0000313" key="1">
    <source>
        <dbReference type="EMBL" id="QMR43052.1"/>
    </source>
</evidence>
<proteinExistence type="predicted"/>
<sequence>MNKVVNLIAAMGKCIPELDVAPLYANHPDNAEQLTILDWIYNHLKEQGLIEYAEWAEYNGYIPGLKPLVKISLSEEPSNFIFSLIEKIDWSIANIDPFELPYVMPWLEHINHYLKPHNLRLVDLLPFENPYFICIKDDAVLLQELCSALEVYDIDINSRSAMDQRQVSECVELIISE</sequence>
<name>A0AAP9R1X0_KLEAE</name>
<keyword evidence="1" id="KW-0614">Plasmid</keyword>
<reference evidence="2" key="1">
    <citation type="submission" date="2020-06" db="EMBL/GenBank/DDBJ databases">
        <title>REHAB project genomes.</title>
        <authorList>
            <person name="Shaw L.P."/>
        </authorList>
    </citation>
    <scope>NUCLEOTIDE SEQUENCE [LARGE SCALE GENOMIC DNA]</scope>
    <source>
        <strain evidence="2">RHBSTW-00938</strain>
        <plasmid evidence="2">prhbstw-00938_2</plasmid>
    </source>
</reference>